<keyword evidence="3" id="KW-0812">Transmembrane</keyword>
<feature type="region of interest" description="Disordered" evidence="2">
    <location>
        <begin position="263"/>
        <end position="312"/>
    </location>
</feature>
<protein>
    <recommendedName>
        <fullName evidence="4">FimV N-terminal domain-containing protein</fullName>
    </recommendedName>
</protein>
<keyword evidence="3" id="KW-1133">Transmembrane helix</keyword>
<feature type="transmembrane region" description="Helical" evidence="3">
    <location>
        <begin position="474"/>
        <end position="493"/>
    </location>
</feature>
<keyword evidence="6" id="KW-1185">Reference proteome</keyword>
<evidence type="ECO:0000313" key="5">
    <source>
        <dbReference type="EMBL" id="NJP03192.1"/>
    </source>
</evidence>
<dbReference type="Gene3D" id="1.20.58.2200">
    <property type="match status" value="1"/>
</dbReference>
<gene>
    <name evidence="5" type="ORF">HBH25_20335</name>
</gene>
<feature type="region of interest" description="Disordered" evidence="2">
    <location>
        <begin position="152"/>
        <end position="201"/>
    </location>
</feature>
<evidence type="ECO:0000259" key="4">
    <source>
        <dbReference type="Pfam" id="PF25800"/>
    </source>
</evidence>
<organism evidence="5 6">
    <name type="scientific">Pseudomonas quercus</name>
    <dbReference type="NCBI Taxonomy" id="2722792"/>
    <lineage>
        <taxon>Bacteria</taxon>
        <taxon>Pseudomonadati</taxon>
        <taxon>Pseudomonadota</taxon>
        <taxon>Gammaproteobacteria</taxon>
        <taxon>Pseudomonadales</taxon>
        <taxon>Pseudomonadaceae</taxon>
        <taxon>Pseudomonas</taxon>
    </lineage>
</organism>
<feature type="compositionally biased region" description="Low complexity" evidence="2">
    <location>
        <begin position="294"/>
        <end position="312"/>
    </location>
</feature>
<feature type="domain" description="FimV N-terminal" evidence="4">
    <location>
        <begin position="39"/>
        <end position="145"/>
    </location>
</feature>
<evidence type="ECO:0000313" key="6">
    <source>
        <dbReference type="Proteomes" id="UP000746535"/>
    </source>
</evidence>
<feature type="compositionally biased region" description="Low complexity" evidence="2">
    <location>
        <begin position="263"/>
        <end position="273"/>
    </location>
</feature>
<keyword evidence="3" id="KW-0472">Membrane</keyword>
<name>A0ABX0YIP8_9PSED</name>
<sequence length="732" mass="77215">MRKRFTPVTRSAPCSANRLALYSLLGGCVLAWSGLANALGLGEISLHSALNQPFNADILLSDTQGLDEGDITVSLGTPEEFARAGIERTFLLTDLRFTPLFRNGQKVIHVTSSKVVVEPYLSFIVQVTQPSGQLLRTYTVLLDPPGTVALAPPLVPTDARPEPVSSVAPMPTQASPPAVPPAAPRKAGSSGARSPDAASAGEQLTATAAQNKQLQQSVDDLETQLQGLEDDRKSKDQQLAELQSRLAEAQAIAAARAASSAPAAASTGQAQAPAPAPANPVTEGPAPAAPPVTTPAAATTTNTPPPSTQAATPAPLVVAPQTDDLTWLLQLGALLALLLLIVAWWLQRRRQRTPVIEAPVLPATVAASTAAPLEPVVDRPSAPAAVVRREQPPTTDALDAASIYIAYGRFNEALGVLREGLQRQPERRDLRLRILEVLGLQGNAHAYAEEEAALRANGEQDAVLDQTRSRFPQLASAAVALAAGAAAGGALAANTRAGRASEPPAQSAAEDIPLFEAETVPAQAPASDLDIDFDALGDLDGPIEATRPESKPVEEQVNEFQLNLEDLAMDADWSSMDPFEPTPAAARAQPPVAEAPAMDESLFFSNLRELPEVMELPEEEFLSDFAEDPLAPASSVDDGLDAAFLERFADEPSDLPTLSEHDLQIDDLPDLDELSIDFDAIESQALGADRLDQARALIAQGQPQEASWLLHEMLQDGDEAARAAARALLDTI</sequence>
<evidence type="ECO:0000256" key="3">
    <source>
        <dbReference type="SAM" id="Phobius"/>
    </source>
</evidence>
<comment type="caution">
    <text evidence="5">The sequence shown here is derived from an EMBL/GenBank/DDBJ whole genome shotgun (WGS) entry which is preliminary data.</text>
</comment>
<evidence type="ECO:0000256" key="2">
    <source>
        <dbReference type="SAM" id="MobiDB-lite"/>
    </source>
</evidence>
<accession>A0ABX0YIP8</accession>
<dbReference type="RefSeq" id="WP_168085760.1">
    <property type="nucleotide sequence ID" value="NZ_JAAVJI010000016.1"/>
</dbReference>
<dbReference type="Proteomes" id="UP000746535">
    <property type="component" value="Unassembled WGS sequence"/>
</dbReference>
<dbReference type="Pfam" id="PF25800">
    <property type="entry name" value="FimV_N"/>
    <property type="match status" value="1"/>
</dbReference>
<dbReference type="EMBL" id="JAAVJI010000016">
    <property type="protein sequence ID" value="NJP03192.1"/>
    <property type="molecule type" value="Genomic_DNA"/>
</dbReference>
<feature type="coiled-coil region" evidence="1">
    <location>
        <begin position="204"/>
        <end position="252"/>
    </location>
</feature>
<keyword evidence="1" id="KW-0175">Coiled coil</keyword>
<reference evidence="5 6" key="1">
    <citation type="submission" date="2020-03" db="EMBL/GenBank/DDBJ databases">
        <authorList>
            <person name="Wang L."/>
            <person name="He N."/>
            <person name="Li Y."/>
            <person name="Fang Y."/>
            <person name="Zhang F."/>
        </authorList>
    </citation>
    <scope>NUCLEOTIDE SEQUENCE [LARGE SCALE GENOMIC DNA]</scope>
    <source>
        <strain evidence="6">hsmgli-8</strain>
    </source>
</reference>
<dbReference type="InterPro" id="IPR038440">
    <property type="entry name" value="FimV_C_sf"/>
</dbReference>
<proteinExistence type="predicted"/>
<evidence type="ECO:0000256" key="1">
    <source>
        <dbReference type="SAM" id="Coils"/>
    </source>
</evidence>
<dbReference type="InterPro" id="IPR057840">
    <property type="entry name" value="FimV_N"/>
</dbReference>
<feature type="transmembrane region" description="Helical" evidence="3">
    <location>
        <begin position="327"/>
        <end position="346"/>
    </location>
</feature>